<keyword evidence="6" id="KW-0472">Membrane</keyword>
<dbReference type="EMBL" id="PKMF04001144">
    <property type="protein sequence ID" value="KAK7814043.1"/>
    <property type="molecule type" value="Genomic_DNA"/>
</dbReference>
<dbReference type="InterPro" id="IPR036863">
    <property type="entry name" value="PSII_PsbH_sf"/>
</dbReference>
<dbReference type="GO" id="GO:0009535">
    <property type="term" value="C:chloroplast thylakoid membrane"/>
    <property type="evidence" value="ECO:0007669"/>
    <property type="project" value="UniProtKB-SubCell"/>
</dbReference>
<evidence type="ECO:0000313" key="8">
    <source>
        <dbReference type="EMBL" id="KAK7814043.1"/>
    </source>
</evidence>
<evidence type="ECO:0000256" key="3">
    <source>
        <dbReference type="ARBA" id="ARBA00022553"/>
    </source>
</evidence>
<organism evidence="8 9">
    <name type="scientific">Quercus suber</name>
    <name type="common">Cork oak</name>
    <dbReference type="NCBI Taxonomy" id="58331"/>
    <lineage>
        <taxon>Eukaryota</taxon>
        <taxon>Viridiplantae</taxon>
        <taxon>Streptophyta</taxon>
        <taxon>Embryophyta</taxon>
        <taxon>Tracheophyta</taxon>
        <taxon>Spermatophyta</taxon>
        <taxon>Magnoliopsida</taxon>
        <taxon>eudicotyledons</taxon>
        <taxon>Gunneridae</taxon>
        <taxon>Pentapetalae</taxon>
        <taxon>rosids</taxon>
        <taxon>fabids</taxon>
        <taxon>Fagales</taxon>
        <taxon>Fagaceae</taxon>
        <taxon>Quercus</taxon>
    </lineage>
</organism>
<dbReference type="Proteomes" id="UP000237347">
    <property type="component" value="Unassembled WGS sequence"/>
</dbReference>
<gene>
    <name evidence="8" type="primary">psbH</name>
    <name evidence="8" type="ORF">CFP56_003938</name>
</gene>
<keyword evidence="3" id="KW-0597">Phosphoprotein</keyword>
<dbReference type="GO" id="GO:0042301">
    <property type="term" value="F:phosphate ion binding"/>
    <property type="evidence" value="ECO:0007669"/>
    <property type="project" value="InterPro"/>
</dbReference>
<evidence type="ECO:0000256" key="2">
    <source>
        <dbReference type="ARBA" id="ARBA00022531"/>
    </source>
</evidence>
<dbReference type="GO" id="GO:0009523">
    <property type="term" value="C:photosystem II"/>
    <property type="evidence" value="ECO:0007669"/>
    <property type="project" value="UniProtKB-KW"/>
</dbReference>
<proteinExistence type="predicted"/>
<dbReference type="SUPFAM" id="SSF161025">
    <property type="entry name" value="Photosystem II 10 kDa phosphoprotein PsbH"/>
    <property type="match status" value="1"/>
</dbReference>
<dbReference type="InterPro" id="IPR001056">
    <property type="entry name" value="PSII_PsbH"/>
</dbReference>
<reference evidence="8 9" key="1">
    <citation type="journal article" date="2018" name="Sci. Data">
        <title>The draft genome sequence of cork oak.</title>
        <authorList>
            <person name="Ramos A.M."/>
            <person name="Usie A."/>
            <person name="Barbosa P."/>
            <person name="Barros P.M."/>
            <person name="Capote T."/>
            <person name="Chaves I."/>
            <person name="Simoes F."/>
            <person name="Abreu I."/>
            <person name="Carrasquinho I."/>
            <person name="Faro C."/>
            <person name="Guimaraes J.B."/>
            <person name="Mendonca D."/>
            <person name="Nobrega F."/>
            <person name="Rodrigues L."/>
            <person name="Saibo N.J.M."/>
            <person name="Varela M.C."/>
            <person name="Egas C."/>
            <person name="Matos J."/>
            <person name="Miguel C.M."/>
            <person name="Oliveira M.M."/>
            <person name="Ricardo C.P."/>
            <person name="Goncalves S."/>
        </authorList>
    </citation>
    <scope>NUCLEOTIDE SEQUENCE [LARGE SCALE GENOMIC DNA]</scope>
    <source>
        <strain evidence="9">cv. HL8</strain>
    </source>
</reference>
<evidence type="ECO:0000256" key="4">
    <source>
        <dbReference type="ARBA" id="ARBA00022692"/>
    </source>
</evidence>
<keyword evidence="5" id="KW-1133">Transmembrane helix</keyword>
<dbReference type="AlphaFoldDB" id="A0AAW0II11"/>
<evidence type="ECO:0000256" key="1">
    <source>
        <dbReference type="ARBA" id="ARBA00004581"/>
    </source>
</evidence>
<evidence type="ECO:0000313" key="9">
    <source>
        <dbReference type="Proteomes" id="UP000237347"/>
    </source>
</evidence>
<name>A0AAW0II11_QUESU</name>
<keyword evidence="4" id="KW-0812">Transmembrane</keyword>
<keyword evidence="2" id="KW-0602">Photosynthesis</keyword>
<dbReference type="GO" id="GO:0015979">
    <property type="term" value="P:photosynthesis"/>
    <property type="evidence" value="ECO:0007669"/>
    <property type="project" value="UniProtKB-KW"/>
</dbReference>
<dbReference type="GO" id="GO:0050821">
    <property type="term" value="P:protein stabilization"/>
    <property type="evidence" value="ECO:0007669"/>
    <property type="project" value="InterPro"/>
</dbReference>
<dbReference type="PANTHER" id="PTHR34469:SF4">
    <property type="entry name" value="PHOTOSYSTEM II REACTION CENTER PROTEIN H"/>
    <property type="match status" value="1"/>
</dbReference>
<evidence type="ECO:0000256" key="5">
    <source>
        <dbReference type="ARBA" id="ARBA00022989"/>
    </source>
</evidence>
<evidence type="ECO:0000256" key="7">
    <source>
        <dbReference type="ARBA" id="ARBA00023276"/>
    </source>
</evidence>
<comment type="subcellular location">
    <subcellularLocation>
        <location evidence="1">Plastid</location>
        <location evidence="1">Chloroplast thylakoid membrane</location>
        <topology evidence="1">Single-pass membrane protein</topology>
    </subcellularLocation>
</comment>
<dbReference type="PANTHER" id="PTHR34469">
    <property type="entry name" value="PHOTOSYSTEM II REACTION CENTER PROTEIN H"/>
    <property type="match status" value="1"/>
</dbReference>
<keyword evidence="7" id="KW-0604">Photosystem II</keyword>
<comment type="caution">
    <text evidence="8">The sequence shown here is derived from an EMBL/GenBank/DDBJ whole genome shotgun (WGS) entry which is preliminary data.</text>
</comment>
<evidence type="ECO:0000256" key="6">
    <source>
        <dbReference type="ARBA" id="ARBA00023136"/>
    </source>
</evidence>
<accession>A0AAW0II11</accession>
<sequence length="99" mass="11076">MALTEYKIGFMATQTVENSSRSGPRGTIAGDLLKPLNSKYGKVATKGEFPGFTYQKVYDWFEECLEIQADLHLLQVAMGFAITFYCPPTVTMLLLPFNL</sequence>
<keyword evidence="9" id="KW-1185">Reference proteome</keyword>
<protein>
    <submittedName>
        <fullName evidence="8">Photosystem ii reaction center protein h</fullName>
    </submittedName>
</protein>
<dbReference type="Gene3D" id="1.20.5.880">
    <property type="entry name" value="Photosystem II reaction center protein H"/>
    <property type="match status" value="1"/>
</dbReference>